<evidence type="ECO:0000313" key="3">
    <source>
        <dbReference type="Proteomes" id="UP000045782"/>
    </source>
</evidence>
<dbReference type="Gene3D" id="3.10.450.50">
    <property type="match status" value="1"/>
</dbReference>
<name>A0A0U1C6I7_9MYCO</name>
<reference evidence="2 3" key="1">
    <citation type="submission" date="2015-03" db="EMBL/GenBank/DDBJ databases">
        <authorList>
            <person name="Murphy D."/>
        </authorList>
    </citation>
    <scope>NUCLEOTIDE SEQUENCE [LARGE SCALE GENOMIC DNA]</scope>
    <source>
        <strain evidence="2 3">PAP088</strain>
    </source>
</reference>
<dbReference type="InterPro" id="IPR032710">
    <property type="entry name" value="NTF2-like_dom_sf"/>
</dbReference>
<dbReference type="RefSeq" id="WP_005057827.1">
    <property type="nucleotide sequence ID" value="NZ_CP014951.1"/>
</dbReference>
<gene>
    <name evidence="2" type="ORF">ERS075579_00592</name>
</gene>
<evidence type="ECO:0000313" key="2">
    <source>
        <dbReference type="EMBL" id="CPV34709.1"/>
    </source>
</evidence>
<dbReference type="InterPro" id="IPR037401">
    <property type="entry name" value="SnoaL-like"/>
</dbReference>
<protein>
    <recommendedName>
        <fullName evidence="1">SnoaL-like domain-containing protein</fullName>
    </recommendedName>
</protein>
<dbReference type="Pfam" id="PF12680">
    <property type="entry name" value="SnoaL_2"/>
    <property type="match status" value="1"/>
</dbReference>
<organism evidence="2 3">
    <name type="scientific">Mycobacteroides abscessus</name>
    <dbReference type="NCBI Taxonomy" id="36809"/>
    <lineage>
        <taxon>Bacteria</taxon>
        <taxon>Bacillati</taxon>
        <taxon>Actinomycetota</taxon>
        <taxon>Actinomycetes</taxon>
        <taxon>Mycobacteriales</taxon>
        <taxon>Mycobacteriaceae</taxon>
        <taxon>Mycobacteroides</taxon>
    </lineage>
</organism>
<evidence type="ECO:0000259" key="1">
    <source>
        <dbReference type="Pfam" id="PF12680"/>
    </source>
</evidence>
<dbReference type="AlphaFoldDB" id="A0A0U1C6I7"/>
<proteinExistence type="predicted"/>
<dbReference type="Proteomes" id="UP000045782">
    <property type="component" value="Unassembled WGS sequence"/>
</dbReference>
<dbReference type="EMBL" id="CSWP01000001">
    <property type="protein sequence ID" value="CPV34709.1"/>
    <property type="molecule type" value="Genomic_DNA"/>
</dbReference>
<feature type="domain" description="SnoaL-like" evidence="1">
    <location>
        <begin position="9"/>
        <end position="129"/>
    </location>
</feature>
<dbReference type="SUPFAM" id="SSF54427">
    <property type="entry name" value="NTF2-like"/>
    <property type="match status" value="1"/>
</dbReference>
<accession>A0A0U1C6I7</accession>
<sequence>MTDIEEALDRFVAAFNSNDLEVVMQHFADDAEYLPGDGSRHVGLRAIRREFEPQFGGAYGAMTFDEHDRMIDQSARKAVIRWTCRHEIRARRSGRRLLGLVTRLGAVILPRFGWEGLDVFHFDDRGKITGKYTYSNYVLPRISTKLG</sequence>